<evidence type="ECO:0000259" key="2">
    <source>
        <dbReference type="Pfam" id="PF22974"/>
    </source>
</evidence>
<evidence type="ECO:0000313" key="4">
    <source>
        <dbReference type="EMBL" id="KAF2013031.1"/>
    </source>
</evidence>
<reference evidence="4" key="1">
    <citation type="journal article" date="2020" name="Stud. Mycol.">
        <title>101 Dothideomycetes genomes: a test case for predicting lifestyles and emergence of pathogens.</title>
        <authorList>
            <person name="Haridas S."/>
            <person name="Albert R."/>
            <person name="Binder M."/>
            <person name="Bloem J."/>
            <person name="Labutti K."/>
            <person name="Salamov A."/>
            <person name="Andreopoulos B."/>
            <person name="Baker S."/>
            <person name="Barry K."/>
            <person name="Bills G."/>
            <person name="Bluhm B."/>
            <person name="Cannon C."/>
            <person name="Castanera R."/>
            <person name="Culley D."/>
            <person name="Daum C."/>
            <person name="Ezra D."/>
            <person name="Gonzalez J."/>
            <person name="Henrissat B."/>
            <person name="Kuo A."/>
            <person name="Liang C."/>
            <person name="Lipzen A."/>
            <person name="Lutzoni F."/>
            <person name="Magnuson J."/>
            <person name="Mondo S."/>
            <person name="Nolan M."/>
            <person name="Ohm R."/>
            <person name="Pangilinan J."/>
            <person name="Park H.-J."/>
            <person name="Ramirez L."/>
            <person name="Alfaro M."/>
            <person name="Sun H."/>
            <person name="Tritt A."/>
            <person name="Yoshinaga Y."/>
            <person name="Zwiers L.-H."/>
            <person name="Turgeon B."/>
            <person name="Goodwin S."/>
            <person name="Spatafora J."/>
            <person name="Crous P."/>
            <person name="Grigoriev I."/>
        </authorList>
    </citation>
    <scope>NUCLEOTIDE SEQUENCE</scope>
    <source>
        <strain evidence="4">CBS 175.79</strain>
    </source>
</reference>
<evidence type="ECO:0000259" key="3">
    <source>
        <dbReference type="Pfam" id="PF23865"/>
    </source>
</evidence>
<dbReference type="Pfam" id="PF23865">
    <property type="entry name" value="DUF7223"/>
    <property type="match status" value="1"/>
</dbReference>
<name>A0A6A5XJL6_9PLEO</name>
<feature type="signal peptide" evidence="1">
    <location>
        <begin position="1"/>
        <end position="22"/>
    </location>
</feature>
<protein>
    <submittedName>
        <fullName evidence="4">Uncharacterized protein</fullName>
    </submittedName>
</protein>
<feature type="chain" id="PRO_5025554200" evidence="1">
    <location>
        <begin position="23"/>
        <end position="483"/>
    </location>
</feature>
<accession>A0A6A5XJL6</accession>
<evidence type="ECO:0000256" key="1">
    <source>
        <dbReference type="SAM" id="SignalP"/>
    </source>
</evidence>
<gene>
    <name evidence="4" type="ORF">BU24DRAFT_412333</name>
</gene>
<dbReference type="OrthoDB" id="160645at2759"/>
<dbReference type="RefSeq" id="XP_033381370.1">
    <property type="nucleotide sequence ID" value="XM_033526107.1"/>
</dbReference>
<sequence length="483" mass="51361">MLNNIARFALPLLLLGASPVFGRELKPIRPNGARHAKRQQQSDMDRRSVETFLWGDDGVSSVANLTVYMGGSTEGILNMERFDGMLTDIQCGNESISMTFQDDETFAYAQRTWDWVNGAENNSFVMIAGVGDCGNNTRRLPYVVSTMQYDEVANRAVLAARLSDWQAVAHSYDFVVGSVAQDPVSKKAISRRDIDKTTSIDFNHSLNGSVAFSVGDVEARVVCLECGSAGQFDMEFKISQKIGIPTGASMKISPKGVSAVAKMKLIGSVSVTDALEKSIDLLDIPISGLKIPGILDLGPFLTVALAAELSSITVSAAVSMGATAKFSDEAILNVDLLNPDENEFSGWEPTVDVDDVAVEGSINGGVAAFLKPSVNLKAEALGKGFEIGINMKVPTVSARLSAVVSPQGVCPAEGDAPQKTTGVKAVINLGASLNFDVRNTGTDKSLFGVSLAALDRPLAETCFPFGDDVAPAARFRPRGYLMG</sequence>
<evidence type="ECO:0000313" key="5">
    <source>
        <dbReference type="Proteomes" id="UP000799778"/>
    </source>
</evidence>
<organism evidence="4 5">
    <name type="scientific">Aaosphaeria arxii CBS 175.79</name>
    <dbReference type="NCBI Taxonomy" id="1450172"/>
    <lineage>
        <taxon>Eukaryota</taxon>
        <taxon>Fungi</taxon>
        <taxon>Dikarya</taxon>
        <taxon>Ascomycota</taxon>
        <taxon>Pezizomycotina</taxon>
        <taxon>Dothideomycetes</taxon>
        <taxon>Pleosporomycetidae</taxon>
        <taxon>Pleosporales</taxon>
        <taxon>Pleosporales incertae sedis</taxon>
        <taxon>Aaosphaeria</taxon>
    </lineage>
</organism>
<dbReference type="Proteomes" id="UP000799778">
    <property type="component" value="Unassembled WGS sequence"/>
</dbReference>
<dbReference type="EMBL" id="ML978072">
    <property type="protein sequence ID" value="KAF2013031.1"/>
    <property type="molecule type" value="Genomic_DNA"/>
</dbReference>
<dbReference type="AlphaFoldDB" id="A0A6A5XJL6"/>
<dbReference type="InterPro" id="IPR055647">
    <property type="entry name" value="DUF7223"/>
</dbReference>
<keyword evidence="1" id="KW-0732">Signal</keyword>
<feature type="domain" description="DUF7223" evidence="3">
    <location>
        <begin position="210"/>
        <end position="464"/>
    </location>
</feature>
<feature type="domain" description="DUF7029" evidence="2">
    <location>
        <begin position="72"/>
        <end position="173"/>
    </location>
</feature>
<dbReference type="Pfam" id="PF22974">
    <property type="entry name" value="DUF7029"/>
    <property type="match status" value="1"/>
</dbReference>
<dbReference type="InterPro" id="IPR054293">
    <property type="entry name" value="DUF7029"/>
</dbReference>
<dbReference type="GeneID" id="54283504"/>
<proteinExistence type="predicted"/>
<keyword evidence="5" id="KW-1185">Reference proteome</keyword>